<accession>A0A6N2AHN1</accession>
<feature type="region of interest" description="Disordered" evidence="1">
    <location>
        <begin position="33"/>
        <end position="52"/>
    </location>
</feature>
<organism evidence="2">
    <name type="scientific">Solanum chilense</name>
    <name type="common">Tomato</name>
    <name type="synonym">Lycopersicon chilense</name>
    <dbReference type="NCBI Taxonomy" id="4083"/>
    <lineage>
        <taxon>Eukaryota</taxon>
        <taxon>Viridiplantae</taxon>
        <taxon>Streptophyta</taxon>
        <taxon>Embryophyta</taxon>
        <taxon>Tracheophyta</taxon>
        <taxon>Spermatophyta</taxon>
        <taxon>Magnoliopsida</taxon>
        <taxon>eudicotyledons</taxon>
        <taxon>Gunneridae</taxon>
        <taxon>Pentapetalae</taxon>
        <taxon>asterids</taxon>
        <taxon>lamiids</taxon>
        <taxon>Solanales</taxon>
        <taxon>Solanaceae</taxon>
        <taxon>Solanoideae</taxon>
        <taxon>Solaneae</taxon>
        <taxon>Solanum</taxon>
        <taxon>Solanum subgen. Lycopersicon</taxon>
    </lineage>
</organism>
<proteinExistence type="predicted"/>
<evidence type="ECO:0000256" key="1">
    <source>
        <dbReference type="SAM" id="MobiDB-lite"/>
    </source>
</evidence>
<protein>
    <submittedName>
        <fullName evidence="2">Uncharacterized protein</fullName>
    </submittedName>
</protein>
<feature type="region of interest" description="Disordered" evidence="1">
    <location>
        <begin position="144"/>
        <end position="191"/>
    </location>
</feature>
<evidence type="ECO:0000313" key="2">
    <source>
        <dbReference type="EMBL" id="TMW80924.1"/>
    </source>
</evidence>
<sequence>MPMYCKNYNLQGHKESECFILHPELRMEEEKVDVSEELRGNSPTDKGKTICNDEMNTPIKILKFTERDNDVLPINNRKYSAGKLNSHQNNDDLKITGTHKAIINELVNKENIVEVAIIEVSNIADVHVKPQTMTNNINEIAKAADMSPRQTEPIRGSSTKQKGVKGNNEAPTIRPLSQRLAASKKFNKYSN</sequence>
<dbReference type="EMBL" id="RXGB01034730">
    <property type="protein sequence ID" value="TMW80924.1"/>
    <property type="molecule type" value="Genomic_DNA"/>
</dbReference>
<reference evidence="2" key="1">
    <citation type="submission" date="2019-05" db="EMBL/GenBank/DDBJ databases">
        <title>The de novo reference genome and transcriptome assemblies of the wild tomato species Solanum chilense.</title>
        <authorList>
            <person name="Stam R."/>
            <person name="Nosenko T."/>
            <person name="Hoerger A.C."/>
            <person name="Stephan W."/>
            <person name="Seidel M.A."/>
            <person name="Kuhn J.M.M."/>
            <person name="Haberer G."/>
            <person name="Tellier A."/>
        </authorList>
    </citation>
    <scope>NUCLEOTIDE SEQUENCE</scope>
    <source>
        <tissue evidence="2">Mature leaves</tissue>
    </source>
</reference>
<dbReference type="AlphaFoldDB" id="A0A6N2AHN1"/>
<gene>
    <name evidence="2" type="ORF">EJD97_013549</name>
</gene>
<comment type="caution">
    <text evidence="2">The sequence shown here is derived from an EMBL/GenBank/DDBJ whole genome shotgun (WGS) entry which is preliminary data.</text>
</comment>
<name>A0A6N2AHN1_SOLCI</name>